<dbReference type="PANTHER" id="PTHR34406:SF1">
    <property type="entry name" value="PROTEIN YCEI"/>
    <property type="match status" value="1"/>
</dbReference>
<dbReference type="PANTHER" id="PTHR34406">
    <property type="entry name" value="PROTEIN YCEI"/>
    <property type="match status" value="1"/>
</dbReference>
<evidence type="ECO:0000259" key="1">
    <source>
        <dbReference type="SMART" id="SM00867"/>
    </source>
</evidence>
<dbReference type="SUPFAM" id="SSF101874">
    <property type="entry name" value="YceI-like"/>
    <property type="match status" value="1"/>
</dbReference>
<dbReference type="Proteomes" id="UP000244929">
    <property type="component" value="Chromosome"/>
</dbReference>
<dbReference type="InterPro" id="IPR036761">
    <property type="entry name" value="TTHA0802/YceI-like_sf"/>
</dbReference>
<dbReference type="Pfam" id="PF04264">
    <property type="entry name" value="YceI"/>
    <property type="match status" value="1"/>
</dbReference>
<organism evidence="2 3">
    <name type="scientific">Flavobacterium album</name>
    <dbReference type="NCBI Taxonomy" id="2175091"/>
    <lineage>
        <taxon>Bacteria</taxon>
        <taxon>Pseudomonadati</taxon>
        <taxon>Bacteroidota</taxon>
        <taxon>Flavobacteriia</taxon>
        <taxon>Flavobacteriales</taxon>
        <taxon>Flavobacteriaceae</taxon>
        <taxon>Flavobacterium</taxon>
    </lineage>
</organism>
<accession>A0A2S1QYF4</accession>
<keyword evidence="3" id="KW-1185">Reference proteome</keyword>
<protein>
    <recommendedName>
        <fullName evidence="1">Lipid/polyisoprenoid-binding YceI-like domain-containing protein</fullName>
    </recommendedName>
</protein>
<dbReference type="SMART" id="SM00867">
    <property type="entry name" value="YceI"/>
    <property type="match status" value="1"/>
</dbReference>
<sequence>MATTKWAIDPTHSEIGFKVKHMMFSNVSGKFGTFTAEATTEDDNFENAQFDFSADVDSVNTGNTDRDNHLKTVDFFGTEEHGKITFKSTSFKKNSDEDYTLIGDLTIKGTTKPVTLAVEFGGIAKDPWGNTKAGFSATGKLNRKDFGLTWNAALETGGVLVSEEVKLVIDVQFVKQ</sequence>
<reference evidence="2 3" key="1">
    <citation type="submission" date="2018-04" db="EMBL/GenBank/DDBJ databases">
        <title>Genome sequencing of Flavobacterium sp. HYN0059.</title>
        <authorList>
            <person name="Yi H."/>
            <person name="Baek C."/>
        </authorList>
    </citation>
    <scope>NUCLEOTIDE SEQUENCE [LARGE SCALE GENOMIC DNA]</scope>
    <source>
        <strain evidence="2 3">HYN0059</strain>
    </source>
</reference>
<dbReference type="EMBL" id="CP029186">
    <property type="protein sequence ID" value="AWH85415.1"/>
    <property type="molecule type" value="Genomic_DNA"/>
</dbReference>
<proteinExistence type="predicted"/>
<name>A0A2S1QYF4_9FLAO</name>
<dbReference type="AlphaFoldDB" id="A0A2S1QYF4"/>
<dbReference type="OrthoDB" id="9811006at2"/>
<gene>
    <name evidence="2" type="ORF">HYN59_09935</name>
</gene>
<dbReference type="RefSeq" id="WP_108778117.1">
    <property type="nucleotide sequence ID" value="NZ_CP029186.1"/>
</dbReference>
<dbReference type="Gene3D" id="2.40.128.110">
    <property type="entry name" value="Lipid/polyisoprenoid-binding, YceI-like"/>
    <property type="match status" value="1"/>
</dbReference>
<evidence type="ECO:0000313" key="3">
    <source>
        <dbReference type="Proteomes" id="UP000244929"/>
    </source>
</evidence>
<dbReference type="InterPro" id="IPR007372">
    <property type="entry name" value="Lipid/polyisoprenoid-bd_YceI"/>
</dbReference>
<evidence type="ECO:0000313" key="2">
    <source>
        <dbReference type="EMBL" id="AWH85415.1"/>
    </source>
</evidence>
<dbReference type="KEGG" id="falb:HYN59_09935"/>
<feature type="domain" description="Lipid/polyisoprenoid-binding YceI-like" evidence="1">
    <location>
        <begin position="5"/>
        <end position="174"/>
    </location>
</feature>